<feature type="region of interest" description="Disordered" evidence="1">
    <location>
        <begin position="62"/>
        <end position="89"/>
    </location>
</feature>
<reference evidence="3" key="1">
    <citation type="submission" date="2012-02" db="EMBL/GenBank/DDBJ databases">
        <title>The complete genome of Frateuria aurantia DSM 6220.</title>
        <authorList>
            <consortium name="US DOE Joint Genome Institute (JGI-PGF)"/>
            <person name="Lucas S."/>
            <person name="Copeland A."/>
            <person name="Lapidus A."/>
            <person name="Glavina del Rio T."/>
            <person name="Dalin E."/>
            <person name="Tice H."/>
            <person name="Bruce D."/>
            <person name="Goodwin L."/>
            <person name="Pitluck S."/>
            <person name="Peters L."/>
            <person name="Ovchinnikova G."/>
            <person name="Teshima H."/>
            <person name="Kyrpides N."/>
            <person name="Mavromatis K."/>
            <person name="Ivanova N."/>
            <person name="Brettin T."/>
            <person name="Detter J.C."/>
            <person name="Han C."/>
            <person name="Larimer F."/>
            <person name="Land M."/>
            <person name="Hauser L."/>
            <person name="Markowitz V."/>
            <person name="Cheng J.-F."/>
            <person name="Hugenholtz P."/>
            <person name="Woyke T."/>
            <person name="Wu D."/>
            <person name="Brambilla E."/>
            <person name="Klenk H.-P."/>
            <person name="Eisen J.A."/>
        </authorList>
    </citation>
    <scope>NUCLEOTIDE SEQUENCE</scope>
    <source>
        <strain evidence="3">DSM 6220</strain>
    </source>
</reference>
<sequence>MADDGQAVVSETMRKRAEWMVLGLMLSIGLVLGLSGHWHGAVLMWVLSAVLEIGVWIDRRRAGGHHGERSEREESEAADGDQPEPGSGE</sequence>
<dbReference type="AlphaFoldDB" id="H8L707"/>
<keyword evidence="2" id="KW-0812">Transmembrane</keyword>
<evidence type="ECO:0000313" key="4">
    <source>
        <dbReference type="Proteomes" id="UP000005234"/>
    </source>
</evidence>
<proteinExistence type="predicted"/>
<evidence type="ECO:0000256" key="1">
    <source>
        <dbReference type="SAM" id="MobiDB-lite"/>
    </source>
</evidence>
<keyword evidence="4" id="KW-1185">Reference proteome</keyword>
<gene>
    <name evidence="3" type="ordered locus">Fraau_2570</name>
</gene>
<dbReference type="EMBL" id="CP003350">
    <property type="protein sequence ID" value="AFC86917.1"/>
    <property type="molecule type" value="Genomic_DNA"/>
</dbReference>
<dbReference type="HOGENOM" id="CLU_2450293_0_0_6"/>
<evidence type="ECO:0000313" key="3">
    <source>
        <dbReference type="EMBL" id="AFC86917.1"/>
    </source>
</evidence>
<feature type="compositionally biased region" description="Acidic residues" evidence="1">
    <location>
        <begin position="73"/>
        <end position="82"/>
    </location>
</feature>
<evidence type="ECO:0000256" key="2">
    <source>
        <dbReference type="SAM" id="Phobius"/>
    </source>
</evidence>
<dbReference type="Proteomes" id="UP000005234">
    <property type="component" value="Chromosome"/>
</dbReference>
<feature type="transmembrane region" description="Helical" evidence="2">
    <location>
        <begin position="19"/>
        <end position="36"/>
    </location>
</feature>
<organism evidence="3 4">
    <name type="scientific">Frateuria aurantia (strain ATCC 33424 / DSM 6220 / KCTC 2777 / LMG 1558 / NBRC 3245 / NCIMB 13370)</name>
    <name type="common">Acetobacter aurantius</name>
    <dbReference type="NCBI Taxonomy" id="767434"/>
    <lineage>
        <taxon>Bacteria</taxon>
        <taxon>Pseudomonadati</taxon>
        <taxon>Pseudomonadota</taxon>
        <taxon>Gammaproteobacteria</taxon>
        <taxon>Lysobacterales</taxon>
        <taxon>Rhodanobacteraceae</taxon>
        <taxon>Frateuria</taxon>
    </lineage>
</organism>
<name>H8L707_FRAAD</name>
<feature type="compositionally biased region" description="Basic and acidic residues" evidence="1">
    <location>
        <begin position="62"/>
        <end position="72"/>
    </location>
</feature>
<keyword evidence="2" id="KW-0472">Membrane</keyword>
<accession>H8L707</accession>
<keyword evidence="2" id="KW-1133">Transmembrane helix</keyword>
<dbReference type="KEGG" id="fau:Fraau_2570"/>
<protein>
    <submittedName>
        <fullName evidence="3">Uncharacterized protein</fullName>
    </submittedName>
</protein>